<evidence type="ECO:0000313" key="6">
    <source>
        <dbReference type="Proteomes" id="UP000030451"/>
    </source>
</evidence>
<keyword evidence="3" id="KW-1133">Transmembrane helix</keyword>
<feature type="domain" description="Histidine kinase" evidence="4">
    <location>
        <begin position="294"/>
        <end position="526"/>
    </location>
</feature>
<keyword evidence="3" id="KW-0472">Membrane</keyword>
<evidence type="ECO:0000313" key="5">
    <source>
        <dbReference type="EMBL" id="KGY10480.1"/>
    </source>
</evidence>
<evidence type="ECO:0000256" key="3">
    <source>
        <dbReference type="SAM" id="Phobius"/>
    </source>
</evidence>
<reference evidence="5 6" key="1">
    <citation type="submission" date="2014-10" db="EMBL/GenBank/DDBJ databases">
        <title>Genome sequencing of Vibrio sinaloensis T08.</title>
        <authorList>
            <person name="Chan K.-G."/>
            <person name="Mohamad N.I."/>
        </authorList>
    </citation>
    <scope>NUCLEOTIDE SEQUENCE [LARGE SCALE GENOMIC DNA]</scope>
    <source>
        <strain evidence="5 6">T08</strain>
    </source>
</reference>
<proteinExistence type="predicted"/>
<gene>
    <name evidence="5" type="ORF">NM06_01330</name>
</gene>
<feature type="transmembrane region" description="Helical" evidence="3">
    <location>
        <begin position="144"/>
        <end position="166"/>
    </location>
</feature>
<dbReference type="Proteomes" id="UP000030451">
    <property type="component" value="Unassembled WGS sequence"/>
</dbReference>
<name>A0A0A5I1U2_PHOS4</name>
<dbReference type="EMBL" id="JRWP01000003">
    <property type="protein sequence ID" value="KGY10480.1"/>
    <property type="molecule type" value="Genomic_DNA"/>
</dbReference>
<dbReference type="Gene3D" id="3.30.565.10">
    <property type="entry name" value="Histidine kinase-like ATPase, C-terminal domain"/>
    <property type="match status" value="1"/>
</dbReference>
<dbReference type="PANTHER" id="PTHR43065">
    <property type="entry name" value="SENSOR HISTIDINE KINASE"/>
    <property type="match status" value="1"/>
</dbReference>
<dbReference type="InterPro" id="IPR033414">
    <property type="entry name" value="Sensor_dom"/>
</dbReference>
<dbReference type="EC" id="2.7.13.3" evidence="2"/>
<dbReference type="AlphaFoldDB" id="A0A0A5I1U2"/>
<dbReference type="OrthoDB" id="1931120at2"/>
<dbReference type="Pfam" id="PF17149">
    <property type="entry name" value="CHASE5"/>
    <property type="match status" value="1"/>
</dbReference>
<dbReference type="PANTHER" id="PTHR43065:SF47">
    <property type="match status" value="1"/>
</dbReference>
<dbReference type="SMART" id="SM00387">
    <property type="entry name" value="HATPase_c"/>
    <property type="match status" value="1"/>
</dbReference>
<dbReference type="GO" id="GO:0004673">
    <property type="term" value="F:protein histidine kinase activity"/>
    <property type="evidence" value="ECO:0007669"/>
    <property type="project" value="UniProtKB-EC"/>
</dbReference>
<evidence type="ECO:0000256" key="1">
    <source>
        <dbReference type="ARBA" id="ARBA00000085"/>
    </source>
</evidence>
<dbReference type="STRING" id="379097.SE23_03890"/>
<dbReference type="InterPro" id="IPR036890">
    <property type="entry name" value="HATPase_C_sf"/>
</dbReference>
<dbReference type="Gene3D" id="1.10.287.130">
    <property type="match status" value="1"/>
</dbReference>
<comment type="catalytic activity">
    <reaction evidence="1">
        <text>ATP + protein L-histidine = ADP + protein N-phospho-L-histidine.</text>
        <dbReference type="EC" id="2.7.13.3"/>
    </reaction>
</comment>
<dbReference type="InterPro" id="IPR004358">
    <property type="entry name" value="Sig_transdc_His_kin-like_C"/>
</dbReference>
<dbReference type="InterPro" id="IPR005467">
    <property type="entry name" value="His_kinase_dom"/>
</dbReference>
<protein>
    <recommendedName>
        <fullName evidence="2">histidine kinase</fullName>
        <ecNumber evidence="2">2.7.13.3</ecNumber>
    </recommendedName>
</protein>
<dbReference type="RefSeq" id="WP_038187157.1">
    <property type="nucleotide sequence ID" value="NZ_JRWP01000003.1"/>
</dbReference>
<feature type="transmembrane region" description="Helical" evidence="3">
    <location>
        <begin position="12"/>
        <end position="32"/>
    </location>
</feature>
<keyword evidence="3" id="KW-0812">Transmembrane</keyword>
<dbReference type="Pfam" id="PF02518">
    <property type="entry name" value="HATPase_c"/>
    <property type="match status" value="1"/>
</dbReference>
<dbReference type="PROSITE" id="PS50109">
    <property type="entry name" value="HIS_KIN"/>
    <property type="match status" value="1"/>
</dbReference>
<dbReference type="SUPFAM" id="SSF55874">
    <property type="entry name" value="ATPase domain of HSP90 chaperone/DNA topoisomerase II/histidine kinase"/>
    <property type="match status" value="1"/>
</dbReference>
<comment type="caution">
    <text evidence="5">The sequence shown here is derived from an EMBL/GenBank/DDBJ whole genome shotgun (WGS) entry which is preliminary data.</text>
</comment>
<evidence type="ECO:0000259" key="4">
    <source>
        <dbReference type="PROSITE" id="PS50109"/>
    </source>
</evidence>
<organism evidence="5 6">
    <name type="scientific">Photobacterium sp. (strain ATCC 43367)</name>
    <dbReference type="NCBI Taxonomy" id="379097"/>
    <lineage>
        <taxon>Bacteria</taxon>
        <taxon>Pseudomonadati</taxon>
        <taxon>Pseudomonadota</taxon>
        <taxon>Gammaproteobacteria</taxon>
        <taxon>Vibrionales</taxon>
        <taxon>Vibrionaceae</taxon>
        <taxon>Vibrio</taxon>
        <taxon>Vibrio oreintalis group</taxon>
    </lineage>
</organism>
<sequence>MNIGQSINKKLTLQIIMFSTLVTLFVTAFQLYSDFLVARESIEVSQKYIFTSYKDALEESIWVLNSELIESQINGIISIPDISYVRIEIEGGKHWERGEPKDEHILEQTLNLEYSYINQKAIYLGRLIVQSDLWVIYNSLIDKALIILLSNGFKTFIVAAFIIYLVNTLVTKPLNQMSAYFKQYRFKHDNPPMVIDRKAANDDEIDFMINIVNRMCSELSQSYGTVIESQRQLAQALTDKQLLLEQEIKFKEDLELMVQERTKELEATLLELQDTQATMIESEKMASLGNLVAGIAHEINTPLGISITSSSFASTEINQIMKDFEEGKLESSTFSESMKSISQSFEILNTNLQRAAILVSSFKQIAVDQTDESSCQFFIKEHVDKLVVSLSHELRKYGVSVKVNCCEGLQIESYSGAYIQVFTNLITNSLKHGFEDWQLEKTITISIVQQQNDLVIDYQDTGRGVPESVRGKVFEPFVTTKRGTGGTGLGANIIYNIVSQKLQGKIECLYDLEQGAHFLLTIPLNPLSVSHTPHEIHG</sequence>
<evidence type="ECO:0000256" key="2">
    <source>
        <dbReference type="ARBA" id="ARBA00012438"/>
    </source>
</evidence>
<dbReference type="InterPro" id="IPR003594">
    <property type="entry name" value="HATPase_dom"/>
</dbReference>
<accession>A0A0A5I1U2</accession>
<dbReference type="PRINTS" id="PR00344">
    <property type="entry name" value="BCTRLSENSOR"/>
</dbReference>